<dbReference type="PANTHER" id="PTHR34700:SF4">
    <property type="entry name" value="PHAGE-LIKE ELEMENT PBSX PROTEIN XKDP"/>
    <property type="match status" value="1"/>
</dbReference>
<evidence type="ECO:0000313" key="4">
    <source>
        <dbReference type="Proteomes" id="UP000604001"/>
    </source>
</evidence>
<evidence type="ECO:0000259" key="2">
    <source>
        <dbReference type="PROSITE" id="PS51782"/>
    </source>
</evidence>
<dbReference type="RefSeq" id="WP_186346151.1">
    <property type="nucleotide sequence ID" value="NZ_BMMR01000005.1"/>
</dbReference>
<sequence>MDDLTRGSTGRCLLVEVIASAALVGLWALAAPAAGAVVPARSAAFDAVLVGGCAVAALVAGTWLWLVTTVVVGEALSGRADRAAGHGVRWVRGVPRVLRAAVLAACGVALVVPVGAASAAEPSHPSQALHGLPMPDRAMSTSAWGAAVLRSAAAPADPDDAAPERAGRTHVVRTGDTLWSLAAADLSPAADAADVTRRWHRLHQLNRAVIGDDPDLIHPGQRLHLPPAAHRGDQS</sequence>
<feature type="transmembrane region" description="Helical" evidence="1">
    <location>
        <begin position="97"/>
        <end position="120"/>
    </location>
</feature>
<dbReference type="PROSITE" id="PS51782">
    <property type="entry name" value="LYSM"/>
    <property type="match status" value="1"/>
</dbReference>
<accession>A0ABR6U8Z7</accession>
<feature type="domain" description="LysM" evidence="2">
    <location>
        <begin position="168"/>
        <end position="225"/>
    </location>
</feature>
<gene>
    <name evidence="3" type="ORF">H7344_11490</name>
</gene>
<organism evidence="3 4">
    <name type="scientific">Nocardioides deserti</name>
    <dbReference type="NCBI Taxonomy" id="1588644"/>
    <lineage>
        <taxon>Bacteria</taxon>
        <taxon>Bacillati</taxon>
        <taxon>Actinomycetota</taxon>
        <taxon>Actinomycetes</taxon>
        <taxon>Propionibacteriales</taxon>
        <taxon>Nocardioidaceae</taxon>
        <taxon>Nocardioides</taxon>
    </lineage>
</organism>
<dbReference type="PANTHER" id="PTHR34700">
    <property type="entry name" value="POTASSIUM BINDING PROTEIN KBP"/>
    <property type="match status" value="1"/>
</dbReference>
<reference evidence="3 4" key="1">
    <citation type="submission" date="2020-08" db="EMBL/GenBank/DDBJ databases">
        <title>novel species in genus Nocardioides.</title>
        <authorList>
            <person name="Zhang G."/>
        </authorList>
    </citation>
    <scope>NUCLEOTIDE SEQUENCE [LARGE SCALE GENOMIC DNA]</scope>
    <source>
        <strain evidence="3 4">SC8A-24</strain>
    </source>
</reference>
<protein>
    <submittedName>
        <fullName evidence="3">LysM peptidoglycan-binding domain-containing protein</fullName>
    </submittedName>
</protein>
<name>A0ABR6U8Z7_9ACTN</name>
<dbReference type="InterPro" id="IPR052196">
    <property type="entry name" value="Bact_Kbp"/>
</dbReference>
<keyword evidence="1" id="KW-0812">Transmembrane</keyword>
<keyword evidence="1" id="KW-1133">Transmembrane helix</keyword>
<dbReference type="InterPro" id="IPR018392">
    <property type="entry name" value="LysM"/>
</dbReference>
<proteinExistence type="predicted"/>
<dbReference type="Proteomes" id="UP000604001">
    <property type="component" value="Unassembled WGS sequence"/>
</dbReference>
<dbReference type="Gene3D" id="3.10.350.10">
    <property type="entry name" value="LysM domain"/>
    <property type="match status" value="1"/>
</dbReference>
<dbReference type="EMBL" id="JACMYC010000005">
    <property type="protein sequence ID" value="MBC2960915.1"/>
    <property type="molecule type" value="Genomic_DNA"/>
</dbReference>
<dbReference type="CDD" id="cd00118">
    <property type="entry name" value="LysM"/>
    <property type="match status" value="1"/>
</dbReference>
<evidence type="ECO:0000313" key="3">
    <source>
        <dbReference type="EMBL" id="MBC2960915.1"/>
    </source>
</evidence>
<dbReference type="InterPro" id="IPR036779">
    <property type="entry name" value="LysM_dom_sf"/>
</dbReference>
<feature type="transmembrane region" description="Helical" evidence="1">
    <location>
        <begin position="12"/>
        <end position="35"/>
    </location>
</feature>
<keyword evidence="4" id="KW-1185">Reference proteome</keyword>
<evidence type="ECO:0000256" key="1">
    <source>
        <dbReference type="SAM" id="Phobius"/>
    </source>
</evidence>
<comment type="caution">
    <text evidence="3">The sequence shown here is derived from an EMBL/GenBank/DDBJ whole genome shotgun (WGS) entry which is preliminary data.</text>
</comment>
<dbReference type="Pfam" id="PF01476">
    <property type="entry name" value="LysM"/>
    <property type="match status" value="1"/>
</dbReference>
<feature type="transmembrane region" description="Helical" evidence="1">
    <location>
        <begin position="47"/>
        <end position="76"/>
    </location>
</feature>
<keyword evidence="1" id="KW-0472">Membrane</keyword>